<evidence type="ECO:0000313" key="1">
    <source>
        <dbReference type="EMBL" id="MXP46579.1"/>
    </source>
</evidence>
<accession>A0A6I4UXD6</accession>
<dbReference type="EMBL" id="WTYP01000001">
    <property type="protein sequence ID" value="MXP46579.1"/>
    <property type="molecule type" value="Genomic_DNA"/>
</dbReference>
<evidence type="ECO:0008006" key="3">
    <source>
        <dbReference type="Google" id="ProtNLM"/>
    </source>
</evidence>
<proteinExistence type="predicted"/>
<organism evidence="1 2">
    <name type="scientific">Pontixanthobacter luteolus</name>
    <dbReference type="NCBI Taxonomy" id="295089"/>
    <lineage>
        <taxon>Bacteria</taxon>
        <taxon>Pseudomonadati</taxon>
        <taxon>Pseudomonadota</taxon>
        <taxon>Alphaproteobacteria</taxon>
        <taxon>Sphingomonadales</taxon>
        <taxon>Erythrobacteraceae</taxon>
        <taxon>Pontixanthobacter</taxon>
    </lineage>
</organism>
<comment type="caution">
    <text evidence="1">The sequence shown here is derived from an EMBL/GenBank/DDBJ whole genome shotgun (WGS) entry which is preliminary data.</text>
</comment>
<evidence type="ECO:0000313" key="2">
    <source>
        <dbReference type="Proteomes" id="UP000471435"/>
    </source>
</evidence>
<sequence>MVRFIPSLRDCAAVLLVALLHFVVLGGNAHAQTITNVARADWSDPAGPRTTVSNPVELAVLPPPVTIITYVPAPIDGDIINYNPPFCNGQTVRGLSSTQSGGVSLPVNPSSTVRPGQDLLFRVSAPQANTDAGAVDSLVAVIYGSDGDEEEITIYETGENTGIFIGQIPTISVPPSAIVRNCVLSVRAGDAINIAIRRIGDSDILISTIVDVLADPFGVVFDSETGEAVNGARVTLVDAVTGQPATVFAEDGVTPWPSTVISGLPITDAAGNVYPMPPGEYWFPLTFLGNYRIVVEPPSPYTAPSVATPAQIAQLTRPDGGIFRILDASYGGTFELNDPTPVRIDIPLDRPGIAVSLQKTASRNTAQPGDVVFYSIIARNQDSGRIKRDVTLVDTPSPWLRLRKDSIRVDGAEAGDVVTTAADGRQLTISLGDIAGGAQKRVTYAMVVRPDAPPGQAENRATATDSRGNTVAASAYVDIQRETIAGRMTLIGRVTAGTCDLRDDRVGIPGVRVTLEDGSFAITDIDGRYHFEGLVPGTHVVQAAENTLPEGGKFVDCYRSTRSTGSTNSRFAIGQGGSLLVADFHADLPVSWKAEDPLAVAQLAEEQAAEELGNVDWLAQGDGPDGWLFPEIDYNPRTPAIRVAIRHRKGQKAELFVDGKPVSATAFDGIKSASDGPYAVSLWRGVPLENEQTKLTANIINSLGGVSKELERDVYFTSTAARAELVRGESVLVADGTAKPVVAVRITDRNGRPVRAGISGEFIINAPYQSASQIAQQQLLQLSGGGKTGARWMVEGSDGIARIELAPTMVSGSVRLDFRFADGEVTRQQELEAWLEPGDIEWTVVGLAEGSIGARTVADNMERSGRFDSDLGDKARVALYAKGRVLGKFLLTLAYDSARQRDDQRVLGQLDPNAYYTVFADTSSRRFDAASREKLYVRIETSTFYALYGDFQTGFDQTQLARYNRTATGFKGEARVGAIQAQAFAAEIATRYRRDEIQGAGISGPYRLSSRRIIANSERIAIETRDRFRSEVIVDRRELTRFIDYDIDLLSGTITFSEPLLSRDFDLNPQFIVADYEIDELSGGELNAGARATWTDPSGKIRIGATAISDKGDEARTNIGAVDVRARLGDTTEVRAELAMSRSDGKTSTGWMVEAEHRAGPVDLLAYVRWLDADFGVGQESGAERGRAKVGVDARYEFSEHLSVVASAWRDESLTDDRKRHAVQVQGNYRSGDTDLQLGISHFNDRLDDGSRNKSTLLEGGATHRFLNNKLELSASTSVALDKAESVDLPARHRLTARYAVTNDVKLVGLYEIADGESIDARTVRAGIEVAPWQGGRIVTSLGQQAIGEYGNRSFAAFGLAQSLQVSPTLMLDATVDGSRTLGGGVAVSDIINPAQPIANGGQLGQDGSIVEDFTAMTFGAAYRKDRWSATARAEYRDGEFADRKGFTFGAIRQLGEGSVVGSGFTWTKADGDNFASTEIFDGAVAVAHRPDNSEIAFLGKLEFRSDQVTNAVAGETGPAGRTALTVTGDAKSRRIIGSLSTNWSPRGYDDLGNIEGIEYQNRRDEFGLFVGARYNFDQFEGFDLAGFTALAGLDARFGIGEKFEIGATATVRANLTDNVTSFSFGPNVGFSPAKDTLITVGYNISGFRDDDFSAARNTDKGIYASARIKFDADTFGFLGLGR</sequence>
<protein>
    <recommendedName>
        <fullName evidence="3">DUF11 domain-containing protein</fullName>
    </recommendedName>
</protein>
<gene>
    <name evidence="1" type="ORF">GRI43_04105</name>
</gene>
<reference evidence="1 2" key="1">
    <citation type="submission" date="2019-12" db="EMBL/GenBank/DDBJ databases">
        <title>Genomic-based taxomic classification of the family Erythrobacteraceae.</title>
        <authorList>
            <person name="Xu L."/>
        </authorList>
    </citation>
    <scope>NUCLEOTIDE SEQUENCE [LARGE SCALE GENOMIC DNA]</scope>
    <source>
        <strain evidence="1 2">SW-109</strain>
    </source>
</reference>
<dbReference type="OrthoDB" id="9773411at2"/>
<dbReference type="SUPFAM" id="SSF56935">
    <property type="entry name" value="Porins"/>
    <property type="match status" value="1"/>
</dbReference>
<name>A0A6I4UXD6_9SPHN</name>
<dbReference type="SUPFAM" id="SSF117074">
    <property type="entry name" value="Hypothetical protein PA1324"/>
    <property type="match status" value="1"/>
</dbReference>
<keyword evidence="2" id="KW-1185">Reference proteome</keyword>
<dbReference type="Proteomes" id="UP000471435">
    <property type="component" value="Unassembled WGS sequence"/>
</dbReference>